<accession>A0AAD1U2Q8</accession>
<reference evidence="1" key="1">
    <citation type="submission" date="2023-07" db="EMBL/GenBank/DDBJ databases">
        <authorList>
            <consortium name="AG Swart"/>
            <person name="Singh M."/>
            <person name="Singh A."/>
            <person name="Seah K."/>
            <person name="Emmerich C."/>
        </authorList>
    </citation>
    <scope>NUCLEOTIDE SEQUENCE</scope>
    <source>
        <strain evidence="1">DP1</strain>
    </source>
</reference>
<protein>
    <submittedName>
        <fullName evidence="1">Uncharacterized protein</fullName>
    </submittedName>
</protein>
<name>A0AAD1U2Q8_EUPCR</name>
<proteinExistence type="predicted"/>
<dbReference type="AlphaFoldDB" id="A0AAD1U2Q8"/>
<comment type="caution">
    <text evidence="1">The sequence shown here is derived from an EMBL/GenBank/DDBJ whole genome shotgun (WGS) entry which is preliminary data.</text>
</comment>
<dbReference type="EMBL" id="CAMPGE010002353">
    <property type="protein sequence ID" value="CAI2361152.1"/>
    <property type="molecule type" value="Genomic_DNA"/>
</dbReference>
<keyword evidence="2" id="KW-1185">Reference proteome</keyword>
<dbReference type="Proteomes" id="UP001295684">
    <property type="component" value="Unassembled WGS sequence"/>
</dbReference>
<organism evidence="1 2">
    <name type="scientific">Euplotes crassus</name>
    <dbReference type="NCBI Taxonomy" id="5936"/>
    <lineage>
        <taxon>Eukaryota</taxon>
        <taxon>Sar</taxon>
        <taxon>Alveolata</taxon>
        <taxon>Ciliophora</taxon>
        <taxon>Intramacronucleata</taxon>
        <taxon>Spirotrichea</taxon>
        <taxon>Hypotrichia</taxon>
        <taxon>Euplotida</taxon>
        <taxon>Euplotidae</taxon>
        <taxon>Moneuplotes</taxon>
    </lineage>
</organism>
<evidence type="ECO:0000313" key="2">
    <source>
        <dbReference type="Proteomes" id="UP001295684"/>
    </source>
</evidence>
<gene>
    <name evidence="1" type="ORF">ECRASSUSDP1_LOCUS2462</name>
</gene>
<evidence type="ECO:0000313" key="1">
    <source>
        <dbReference type="EMBL" id="CAI2361152.1"/>
    </source>
</evidence>
<sequence length="295" mass="34630">MEIPFCNNEICGSRSEYYLPYYDIYKCSTHLENRDIEEGFIKLETHELTDHTLKCVEVALHKFLEYYKTTNNNRKIEAHQELVDAYQAKVSTLRTQLEGHVLQKEYFKYVDIQNEAQDLYDDLKVEDLFRKYTTDKYISGVYHDTDPTTFEDSSLEKQRCEKVFEEKFEYKKKEIECETNKIVEDWEQKTHSATSEITLITPHLDDPSQHFATLKTHLLFTHKSELEDLQKAQEASLHSLAKSLELDCAQQVSSPAQRRDGRRTSQSRATACRGLTKRKRCRERAKENTCEVCPG</sequence>